<dbReference type="NCBIfam" id="TIGR00229">
    <property type="entry name" value="sensory_box"/>
    <property type="match status" value="1"/>
</dbReference>
<dbReference type="CDD" id="cd00130">
    <property type="entry name" value="PAS"/>
    <property type="match status" value="1"/>
</dbReference>
<dbReference type="STRING" id="1454001.AW08_03715"/>
<feature type="transmembrane region" description="Helical" evidence="5">
    <location>
        <begin position="155"/>
        <end position="177"/>
    </location>
</feature>
<organism evidence="8 9">
    <name type="scientific">Candidatus Accumulibacter adjunctus</name>
    <dbReference type="NCBI Taxonomy" id="1454001"/>
    <lineage>
        <taxon>Bacteria</taxon>
        <taxon>Pseudomonadati</taxon>
        <taxon>Pseudomonadota</taxon>
        <taxon>Betaproteobacteria</taxon>
        <taxon>Candidatus Accumulibacter</taxon>
    </lineage>
</organism>
<evidence type="ECO:0000259" key="7">
    <source>
        <dbReference type="PROSITE" id="PS50112"/>
    </source>
</evidence>
<dbReference type="PATRIC" id="fig|1454001.3.peg.3751"/>
<name>A0A011M458_9PROT</name>
<keyword evidence="5" id="KW-1133">Transmembrane helix</keyword>
<evidence type="ECO:0000256" key="3">
    <source>
        <dbReference type="ARBA" id="ARBA00029447"/>
    </source>
</evidence>
<dbReference type="Gene3D" id="3.30.450.20">
    <property type="entry name" value="PAS domain"/>
    <property type="match status" value="1"/>
</dbReference>
<evidence type="ECO:0000313" key="8">
    <source>
        <dbReference type="EMBL" id="EXI64378.1"/>
    </source>
</evidence>
<dbReference type="PANTHER" id="PTHR32089">
    <property type="entry name" value="METHYL-ACCEPTING CHEMOTAXIS PROTEIN MCPB"/>
    <property type="match status" value="1"/>
</dbReference>
<evidence type="ECO:0000256" key="4">
    <source>
        <dbReference type="PROSITE-ProRule" id="PRU00284"/>
    </source>
</evidence>
<dbReference type="InterPro" id="IPR001610">
    <property type="entry name" value="PAC"/>
</dbReference>
<dbReference type="InterPro" id="IPR004089">
    <property type="entry name" value="MCPsignal_dom"/>
</dbReference>
<dbReference type="Proteomes" id="UP000020218">
    <property type="component" value="Unassembled WGS sequence"/>
</dbReference>
<dbReference type="Gene3D" id="1.10.287.950">
    <property type="entry name" value="Methyl-accepting chemotaxis protein"/>
    <property type="match status" value="1"/>
</dbReference>
<dbReference type="FunFam" id="1.10.287.950:FF:000001">
    <property type="entry name" value="Methyl-accepting chemotaxis sensory transducer"/>
    <property type="match status" value="1"/>
</dbReference>
<dbReference type="InterPro" id="IPR035965">
    <property type="entry name" value="PAS-like_dom_sf"/>
</dbReference>
<dbReference type="Pfam" id="PF00989">
    <property type="entry name" value="PAS"/>
    <property type="match status" value="1"/>
</dbReference>
<gene>
    <name evidence="8" type="primary">aer</name>
    <name evidence="8" type="ORF">AW08_03715</name>
</gene>
<keyword evidence="5" id="KW-0812">Transmembrane</keyword>
<dbReference type="GO" id="GO:0007165">
    <property type="term" value="P:signal transduction"/>
    <property type="evidence" value="ECO:0007669"/>
    <property type="project" value="UniProtKB-KW"/>
</dbReference>
<dbReference type="SUPFAM" id="SSF55785">
    <property type="entry name" value="PYP-like sensor domain (PAS domain)"/>
    <property type="match status" value="1"/>
</dbReference>
<dbReference type="EMBL" id="JFAX01000036">
    <property type="protein sequence ID" value="EXI64378.1"/>
    <property type="molecule type" value="Genomic_DNA"/>
</dbReference>
<comment type="similarity">
    <text evidence="3">Belongs to the methyl-accepting chemotaxis (MCP) protein family.</text>
</comment>
<dbReference type="InterPro" id="IPR000014">
    <property type="entry name" value="PAS"/>
</dbReference>
<dbReference type="CDD" id="cd11386">
    <property type="entry name" value="MCP_signal"/>
    <property type="match status" value="1"/>
</dbReference>
<dbReference type="PANTHER" id="PTHR32089:SF52">
    <property type="entry name" value="CHEMOTAXIS SIGNAL TRANSDUCTION SYSTEM METHYL ACCEPTING SENSORY TRANSDUCER WITH PAS SENSORY DOMAIN"/>
    <property type="match status" value="1"/>
</dbReference>
<sequence>MRQNLPVTDVETMLPENAFIYSRTDLKGVIVEANEALASVSGFERREMVGQPHNIVRHPDMPVEAFADLWRELKSGRPWRGIVKNRRKDGGFYWVVANVSPVREAGHVVGYQSVRSRPTRAEIDATASAYQRIRQGDPRLRIEQGRVVDRRAAGIARLFSLPVQLPLVGSVALFGAAMRLGGTGFSGGVLGTLLDLLAVASVLYGLFFLFAYVPRLHGELHGFAEWLEQLLTSGNLRQRIDSPRSDLIGTIIRQTDRFVSSVQATVQGMADVAAQVGDATRDVGRGVQQVQEATGKQNVATASATAAVDEVTALIARVADNARATHAVASQTGGVSRAGAKESEQACAAIGSLADTVRLSAEQVETLGQRSTEISQITSVIKEIADQTNLLALNAAIEAARAGEQGRGFAVVADEVRKLAERTGKATQQISDLVTAIHAETTTAVDGMRAGAAQVGEGVERVTSSKEILQRIKVEMDETIRRVEEISQASVGQNAAMAQLGENVRQVSAMTAACVALASQTDSMVVELTAMVDRMEKSVGQFSL</sequence>
<feature type="domain" description="Methyl-accepting transducer" evidence="6">
    <location>
        <begin position="272"/>
        <end position="508"/>
    </location>
</feature>
<protein>
    <submittedName>
        <fullName evidence="8">Aerotaxis receptor</fullName>
    </submittedName>
</protein>
<dbReference type="SMART" id="SM00283">
    <property type="entry name" value="MA"/>
    <property type="match status" value="1"/>
</dbReference>
<dbReference type="PROSITE" id="PS50111">
    <property type="entry name" value="CHEMOTAXIS_TRANSDUC_2"/>
    <property type="match status" value="1"/>
</dbReference>
<dbReference type="SMART" id="SM00086">
    <property type="entry name" value="PAC"/>
    <property type="match status" value="1"/>
</dbReference>
<keyword evidence="8" id="KW-0675">Receptor</keyword>
<dbReference type="InterPro" id="IPR013767">
    <property type="entry name" value="PAS_fold"/>
</dbReference>
<feature type="transmembrane region" description="Helical" evidence="5">
    <location>
        <begin position="189"/>
        <end position="213"/>
    </location>
</feature>
<dbReference type="SUPFAM" id="SSF58104">
    <property type="entry name" value="Methyl-accepting chemotaxis protein (MCP) signaling domain"/>
    <property type="match status" value="1"/>
</dbReference>
<dbReference type="GO" id="GO:0006935">
    <property type="term" value="P:chemotaxis"/>
    <property type="evidence" value="ECO:0007669"/>
    <property type="project" value="UniProtKB-ARBA"/>
</dbReference>
<accession>A0A011M458</accession>
<dbReference type="AlphaFoldDB" id="A0A011M458"/>
<dbReference type="GO" id="GO:0006355">
    <property type="term" value="P:regulation of DNA-templated transcription"/>
    <property type="evidence" value="ECO:0007669"/>
    <property type="project" value="InterPro"/>
</dbReference>
<keyword evidence="5" id="KW-0472">Membrane</keyword>
<evidence type="ECO:0000256" key="2">
    <source>
        <dbReference type="ARBA" id="ARBA00023224"/>
    </source>
</evidence>
<comment type="subcellular location">
    <subcellularLocation>
        <location evidence="1">Membrane</location>
    </subcellularLocation>
</comment>
<evidence type="ECO:0000256" key="1">
    <source>
        <dbReference type="ARBA" id="ARBA00004370"/>
    </source>
</evidence>
<comment type="caution">
    <text evidence="8">The sequence shown here is derived from an EMBL/GenBank/DDBJ whole genome shotgun (WGS) entry which is preliminary data.</text>
</comment>
<feature type="domain" description="PAS" evidence="7">
    <location>
        <begin position="25"/>
        <end position="60"/>
    </location>
</feature>
<keyword evidence="2 4" id="KW-0807">Transducer</keyword>
<evidence type="ECO:0000256" key="5">
    <source>
        <dbReference type="SAM" id="Phobius"/>
    </source>
</evidence>
<dbReference type="GO" id="GO:0016020">
    <property type="term" value="C:membrane"/>
    <property type="evidence" value="ECO:0007669"/>
    <property type="project" value="UniProtKB-SubCell"/>
</dbReference>
<evidence type="ECO:0000259" key="6">
    <source>
        <dbReference type="PROSITE" id="PS50111"/>
    </source>
</evidence>
<dbReference type="PROSITE" id="PS50112">
    <property type="entry name" value="PAS"/>
    <property type="match status" value="1"/>
</dbReference>
<keyword evidence="9" id="KW-1185">Reference proteome</keyword>
<reference evidence="8" key="1">
    <citation type="submission" date="2014-02" db="EMBL/GenBank/DDBJ databases">
        <title>Expanding our view of genomic diversity in Candidatus Accumulibacter clades.</title>
        <authorList>
            <person name="Skennerton C.T."/>
            <person name="Barr J.J."/>
            <person name="Slater F.R."/>
            <person name="Bond P.L."/>
            <person name="Tyson G.W."/>
        </authorList>
    </citation>
    <scope>NUCLEOTIDE SEQUENCE [LARGE SCALE GENOMIC DNA]</scope>
</reference>
<evidence type="ECO:0000313" key="9">
    <source>
        <dbReference type="Proteomes" id="UP000020218"/>
    </source>
</evidence>
<dbReference type="Pfam" id="PF00015">
    <property type="entry name" value="MCPsignal"/>
    <property type="match status" value="1"/>
</dbReference>
<proteinExistence type="inferred from homology"/>